<proteinExistence type="predicted"/>
<reference evidence="1" key="1">
    <citation type="journal article" date="2021" name="bioRxiv">
        <title>Whole Genome Assembly and Annotation of Northern Wild Rice, Zizania palustris L., Supports a Whole Genome Duplication in the Zizania Genus.</title>
        <authorList>
            <person name="Haas M."/>
            <person name="Kono T."/>
            <person name="Macchietto M."/>
            <person name="Millas R."/>
            <person name="McGilp L."/>
            <person name="Shao M."/>
            <person name="Duquette J."/>
            <person name="Hirsch C.N."/>
            <person name="Kimball J."/>
        </authorList>
    </citation>
    <scope>NUCLEOTIDE SEQUENCE</scope>
    <source>
        <tissue evidence="1">Fresh leaf tissue</tissue>
    </source>
</reference>
<keyword evidence="2" id="KW-1185">Reference proteome</keyword>
<sequence length="152" mass="16607">MKKTTRLKTCIGAMGTSVCPKFFRKNIICMCIFILLLDQNQFNSPAHFLTSLLPIPTILALSHSPAFLATAMHRLLDLCCSTRQAATSPPPSTILRRSLPFCLSVARIRPPLALPPPLQRPHAGDAATGRPLWLSPLPLAPSVAGRSLFLVW</sequence>
<dbReference type="AlphaFoldDB" id="A0A8J5WKG5"/>
<organism evidence="1 2">
    <name type="scientific">Zizania palustris</name>
    <name type="common">Northern wild rice</name>
    <dbReference type="NCBI Taxonomy" id="103762"/>
    <lineage>
        <taxon>Eukaryota</taxon>
        <taxon>Viridiplantae</taxon>
        <taxon>Streptophyta</taxon>
        <taxon>Embryophyta</taxon>
        <taxon>Tracheophyta</taxon>
        <taxon>Spermatophyta</taxon>
        <taxon>Magnoliopsida</taxon>
        <taxon>Liliopsida</taxon>
        <taxon>Poales</taxon>
        <taxon>Poaceae</taxon>
        <taxon>BOP clade</taxon>
        <taxon>Oryzoideae</taxon>
        <taxon>Oryzeae</taxon>
        <taxon>Zizaniinae</taxon>
        <taxon>Zizania</taxon>
    </lineage>
</organism>
<reference evidence="1" key="2">
    <citation type="submission" date="2021-02" db="EMBL/GenBank/DDBJ databases">
        <authorList>
            <person name="Kimball J.A."/>
            <person name="Haas M.W."/>
            <person name="Macchietto M."/>
            <person name="Kono T."/>
            <person name="Duquette J."/>
            <person name="Shao M."/>
        </authorList>
    </citation>
    <scope>NUCLEOTIDE SEQUENCE</scope>
    <source>
        <tissue evidence="1">Fresh leaf tissue</tissue>
    </source>
</reference>
<protein>
    <submittedName>
        <fullName evidence="1">Uncharacterized protein</fullName>
    </submittedName>
</protein>
<dbReference type="OrthoDB" id="2015618at2759"/>
<name>A0A8J5WKG5_ZIZPA</name>
<comment type="caution">
    <text evidence="1">The sequence shown here is derived from an EMBL/GenBank/DDBJ whole genome shotgun (WGS) entry which is preliminary data.</text>
</comment>
<evidence type="ECO:0000313" key="1">
    <source>
        <dbReference type="EMBL" id="KAG8091261.1"/>
    </source>
</evidence>
<dbReference type="EMBL" id="JAAALK010000081">
    <property type="protein sequence ID" value="KAG8091261.1"/>
    <property type="molecule type" value="Genomic_DNA"/>
</dbReference>
<accession>A0A8J5WKG5</accession>
<gene>
    <name evidence="1" type="ORF">GUJ93_ZPchr0011g28154</name>
</gene>
<evidence type="ECO:0000313" key="2">
    <source>
        <dbReference type="Proteomes" id="UP000729402"/>
    </source>
</evidence>
<dbReference type="Proteomes" id="UP000729402">
    <property type="component" value="Unassembled WGS sequence"/>
</dbReference>